<dbReference type="RefSeq" id="WP_072408000.1">
    <property type="nucleotide sequence ID" value="NZ_FPKW01000003.1"/>
</dbReference>
<keyword evidence="2" id="KW-0328">Glycosyltransferase</keyword>
<accession>A0A1K2IKF5</accession>
<evidence type="ECO:0000259" key="4">
    <source>
        <dbReference type="Pfam" id="PF00535"/>
    </source>
</evidence>
<keyword evidence="6" id="KW-1185">Reference proteome</keyword>
<gene>
    <name evidence="5" type="ORF">SAMN05216324_103135</name>
</gene>
<dbReference type="STRING" id="1612149.SAMN05216324_103135"/>
<dbReference type="AlphaFoldDB" id="A0A1K2IKF5"/>
<feature type="domain" description="Glycosyltransferase 2-like" evidence="4">
    <location>
        <begin position="8"/>
        <end position="184"/>
    </location>
</feature>
<comment type="similarity">
    <text evidence="1">Belongs to the glycosyltransferase 2 family.</text>
</comment>
<reference evidence="6" key="1">
    <citation type="submission" date="2016-10" db="EMBL/GenBank/DDBJ databases">
        <authorList>
            <person name="Varghese N."/>
            <person name="Submissions S."/>
        </authorList>
    </citation>
    <scope>NUCLEOTIDE SEQUENCE [LARGE SCALE GENOMIC DNA]</scope>
    <source>
        <strain evidence="6">SUR2</strain>
    </source>
</reference>
<evidence type="ECO:0000313" key="5">
    <source>
        <dbReference type="EMBL" id="SFZ92147.1"/>
    </source>
</evidence>
<dbReference type="GO" id="GO:0016757">
    <property type="term" value="F:glycosyltransferase activity"/>
    <property type="evidence" value="ECO:0007669"/>
    <property type="project" value="UniProtKB-KW"/>
</dbReference>
<dbReference type="InterPro" id="IPR001173">
    <property type="entry name" value="Glyco_trans_2-like"/>
</dbReference>
<proteinExistence type="inferred from homology"/>
<dbReference type="InterPro" id="IPR029044">
    <property type="entry name" value="Nucleotide-diphossugar_trans"/>
</dbReference>
<dbReference type="Proteomes" id="UP000182034">
    <property type="component" value="Unassembled WGS sequence"/>
</dbReference>
<protein>
    <recommendedName>
        <fullName evidence="4">Glycosyltransferase 2-like domain-containing protein</fullName>
    </recommendedName>
</protein>
<sequence>MSELVKISIIIVTYNSQNLLADCLQSIIDHLDIPSEELEVIIVDNSAGKNAEEIKEIIGSHSINKNITTKYIHNSANLGYGQGNNVGIKNSSGEIVCIMNPDVRFGSKILKNVIQQFQNTALGLLAYKQIGGSNYSFYEKPEYKSSITGWKTKFLNKMNLFNSKTYYLSGAFFFLDKSKFEEIGLFDENIFMYYEEPDIANRLQNKNYEIIYDKNFIYYHLVGERNDFNENSFKKETEALLYYIKKNNIKKEKYLKNLSAEFSLKIKIAKAMGDNARVAKFNNELELVKSYFDIK</sequence>
<evidence type="ECO:0000256" key="3">
    <source>
        <dbReference type="ARBA" id="ARBA00022679"/>
    </source>
</evidence>
<organism evidence="5 6">
    <name type="scientific">Chryseobacterium limigenitum</name>
    <dbReference type="NCBI Taxonomy" id="1612149"/>
    <lineage>
        <taxon>Bacteria</taxon>
        <taxon>Pseudomonadati</taxon>
        <taxon>Bacteroidota</taxon>
        <taxon>Flavobacteriia</taxon>
        <taxon>Flavobacteriales</taxon>
        <taxon>Weeksellaceae</taxon>
        <taxon>Chryseobacterium group</taxon>
        <taxon>Chryseobacterium</taxon>
    </lineage>
</organism>
<dbReference type="Gene3D" id="3.90.550.10">
    <property type="entry name" value="Spore Coat Polysaccharide Biosynthesis Protein SpsA, Chain A"/>
    <property type="match status" value="1"/>
</dbReference>
<evidence type="ECO:0000313" key="6">
    <source>
        <dbReference type="Proteomes" id="UP000182034"/>
    </source>
</evidence>
<dbReference type="SUPFAM" id="SSF53448">
    <property type="entry name" value="Nucleotide-diphospho-sugar transferases"/>
    <property type="match status" value="1"/>
</dbReference>
<dbReference type="PANTHER" id="PTHR43179:SF12">
    <property type="entry name" value="GALACTOFURANOSYLTRANSFERASE GLFT2"/>
    <property type="match status" value="1"/>
</dbReference>
<evidence type="ECO:0000256" key="1">
    <source>
        <dbReference type="ARBA" id="ARBA00006739"/>
    </source>
</evidence>
<dbReference type="EMBL" id="FPKW01000003">
    <property type="protein sequence ID" value="SFZ92147.1"/>
    <property type="molecule type" value="Genomic_DNA"/>
</dbReference>
<name>A0A1K2IKF5_9FLAO</name>
<evidence type="ECO:0000256" key="2">
    <source>
        <dbReference type="ARBA" id="ARBA00022676"/>
    </source>
</evidence>
<keyword evidence="3" id="KW-0808">Transferase</keyword>
<dbReference type="OrthoDB" id="9771846at2"/>
<dbReference type="PANTHER" id="PTHR43179">
    <property type="entry name" value="RHAMNOSYLTRANSFERASE WBBL"/>
    <property type="match status" value="1"/>
</dbReference>
<dbReference type="Pfam" id="PF00535">
    <property type="entry name" value="Glycos_transf_2"/>
    <property type="match status" value="1"/>
</dbReference>